<evidence type="ECO:0000313" key="2">
    <source>
        <dbReference type="Proteomes" id="UP000236737"/>
    </source>
</evidence>
<dbReference type="OrthoDB" id="1394820at2"/>
<accession>A0A1H5XRR5</accession>
<proteinExistence type="predicted"/>
<evidence type="ECO:0000313" key="1">
    <source>
        <dbReference type="EMBL" id="SEG14205.1"/>
    </source>
</evidence>
<organism evidence="1 2">
    <name type="scientific">Flavobacterium urumqiense</name>
    <dbReference type="NCBI Taxonomy" id="935224"/>
    <lineage>
        <taxon>Bacteria</taxon>
        <taxon>Pseudomonadati</taxon>
        <taxon>Bacteroidota</taxon>
        <taxon>Flavobacteriia</taxon>
        <taxon>Flavobacteriales</taxon>
        <taxon>Flavobacteriaceae</taxon>
        <taxon>Flavobacterium</taxon>
    </lineage>
</organism>
<dbReference type="RefSeq" id="WP_146059531.1">
    <property type="nucleotide sequence ID" value="NZ_FNVP01000006.1"/>
</dbReference>
<gene>
    <name evidence="1" type="ORF">SAMN04488130_106163</name>
</gene>
<dbReference type="EMBL" id="FNVP01000006">
    <property type="protein sequence ID" value="SEG14205.1"/>
    <property type="molecule type" value="Genomic_DNA"/>
</dbReference>
<dbReference type="AlphaFoldDB" id="A0A1H5XRR5"/>
<dbReference type="Proteomes" id="UP000236737">
    <property type="component" value="Unassembled WGS sequence"/>
</dbReference>
<sequence length="268" mass="31969">MKKIVPNLIRINTEYTPLEAENLFLWRCERTISHGYSFSIMDFNCYCGLKIKREGLENLHPKIVNYILEDGEIKREIKYELIRLKILDSQGITEAEKLFFNNERRILVDKRKEIIKNEIGRTNIKGKILNQINYKNSDYYRELLTLTNQFVDVTILDYFIPIVLTYERLVHIFIKHVEETKFGDGQFKTRTFFNYESSEIWTLITTIIKIDEENIKEHFIENAVNKDLGKPELMEDYRRNANNPIMIEDDKFALTINKNGFIKMLHQI</sequence>
<reference evidence="2" key="1">
    <citation type="submission" date="2016-10" db="EMBL/GenBank/DDBJ databases">
        <authorList>
            <person name="Varghese N."/>
            <person name="Submissions S."/>
        </authorList>
    </citation>
    <scope>NUCLEOTIDE SEQUENCE [LARGE SCALE GENOMIC DNA]</scope>
    <source>
        <strain evidence="2">CGMCC 1.9230</strain>
    </source>
</reference>
<protein>
    <submittedName>
        <fullName evidence="1">Uncharacterized protein</fullName>
    </submittedName>
</protein>
<keyword evidence="2" id="KW-1185">Reference proteome</keyword>
<name>A0A1H5XRR5_9FLAO</name>